<reference evidence="2 3" key="1">
    <citation type="submission" date="2019-03" db="EMBL/GenBank/DDBJ databases">
        <title>Genomic Encyclopedia of Type Strains, Phase IV (KMG-IV): sequencing the most valuable type-strain genomes for metagenomic binning, comparative biology and taxonomic classification.</title>
        <authorList>
            <person name="Goeker M."/>
        </authorList>
    </citation>
    <scope>NUCLEOTIDE SEQUENCE [LARGE SCALE GENOMIC DNA]</scope>
    <source>
        <strain evidence="2 3">DSM 100433</strain>
    </source>
</reference>
<proteinExistence type="inferred from homology"/>
<dbReference type="GO" id="GO:0005829">
    <property type="term" value="C:cytosol"/>
    <property type="evidence" value="ECO:0007669"/>
    <property type="project" value="TreeGrafter"/>
</dbReference>
<evidence type="ECO:0000256" key="1">
    <source>
        <dbReference type="HAMAP-Rule" id="MF_00652"/>
    </source>
</evidence>
<sequence>MRLIISPAKNMRITGDPRLPLSRPGYLQQSARLLEQLREYPPWQLESLMKINPDIALRAFGYYQSLDLESGGSPAIMSYHGLQYQNIDPQSLTPGELQFLQPRLRIVSAFYGLLRPLDGISPYRLELQCKIKVDGQSLYRFWGDRLYRDLFLPGEPVLNLASAEYSKAVSPFLGARDHFITCDFLVVKRGRLCCLPTAAKMARGQMVRFIARHSINEPEGVWDFDWDGYEFSPARSDSGRYVFIRD</sequence>
<dbReference type="EMBL" id="SLUK01000005">
    <property type="protein sequence ID" value="TCL43396.1"/>
    <property type="molecule type" value="Genomic_DNA"/>
</dbReference>
<accession>A0A9X8Y8A4</accession>
<comment type="caution">
    <text evidence="2">The sequence shown here is derived from an EMBL/GenBank/DDBJ whole genome shotgun (WGS) entry which is preliminary data.</text>
</comment>
<dbReference type="InterPro" id="IPR005583">
    <property type="entry name" value="YaaA"/>
</dbReference>
<evidence type="ECO:0000313" key="2">
    <source>
        <dbReference type="EMBL" id="TCL43396.1"/>
    </source>
</evidence>
<keyword evidence="3" id="KW-1185">Reference proteome</keyword>
<dbReference type="NCBIfam" id="NF002543">
    <property type="entry name" value="PRK02101.1-4"/>
    <property type="match status" value="1"/>
</dbReference>
<evidence type="ECO:0000313" key="3">
    <source>
        <dbReference type="Proteomes" id="UP000294682"/>
    </source>
</evidence>
<dbReference type="PANTHER" id="PTHR30283:SF4">
    <property type="entry name" value="PEROXIDE STRESS RESISTANCE PROTEIN YAAA"/>
    <property type="match status" value="1"/>
</dbReference>
<name>A0A9X8Y8A4_9FIRM</name>
<dbReference type="RefSeq" id="WP_132084414.1">
    <property type="nucleotide sequence ID" value="NZ_SLUK01000005.1"/>
</dbReference>
<protein>
    <recommendedName>
        <fullName evidence="1">UPF0246 protein EDD78_10524</fullName>
    </recommendedName>
</protein>
<gene>
    <name evidence="2" type="ORF">EDD78_10524</name>
</gene>
<comment type="similarity">
    <text evidence="1">Belongs to the UPF0246 family.</text>
</comment>
<dbReference type="HAMAP" id="MF_00652">
    <property type="entry name" value="UPF0246"/>
    <property type="match status" value="1"/>
</dbReference>
<dbReference type="Proteomes" id="UP000294682">
    <property type="component" value="Unassembled WGS sequence"/>
</dbReference>
<organism evidence="2 3">
    <name type="scientific">Harryflintia acetispora</name>
    <dbReference type="NCBI Taxonomy" id="1849041"/>
    <lineage>
        <taxon>Bacteria</taxon>
        <taxon>Bacillati</taxon>
        <taxon>Bacillota</taxon>
        <taxon>Clostridia</taxon>
        <taxon>Eubacteriales</taxon>
        <taxon>Oscillospiraceae</taxon>
        <taxon>Harryflintia</taxon>
    </lineage>
</organism>
<dbReference type="AlphaFoldDB" id="A0A9X8Y8A4"/>
<dbReference type="GO" id="GO:0033194">
    <property type="term" value="P:response to hydroperoxide"/>
    <property type="evidence" value="ECO:0007669"/>
    <property type="project" value="TreeGrafter"/>
</dbReference>
<dbReference type="PANTHER" id="PTHR30283">
    <property type="entry name" value="PEROXIDE STRESS RESPONSE PROTEIN YAAA"/>
    <property type="match status" value="1"/>
</dbReference>
<dbReference type="Pfam" id="PF03883">
    <property type="entry name" value="H2O2_YaaD"/>
    <property type="match status" value="1"/>
</dbReference>